<evidence type="ECO:0000256" key="9">
    <source>
        <dbReference type="SAM" id="MobiDB-lite"/>
    </source>
</evidence>
<comment type="pathway">
    <text evidence="8">Protein modification; lipoprotein biosynthesis (N-acyl transfer).</text>
</comment>
<dbReference type="InterPro" id="IPR003010">
    <property type="entry name" value="C-N_Hydrolase"/>
</dbReference>
<evidence type="ECO:0000256" key="6">
    <source>
        <dbReference type="ARBA" id="ARBA00023136"/>
    </source>
</evidence>
<evidence type="ECO:0000256" key="3">
    <source>
        <dbReference type="ARBA" id="ARBA00022679"/>
    </source>
</evidence>
<dbReference type="EC" id="2.3.1.269" evidence="8"/>
<sequence length="596" mass="62847">MSGRLAPLGPAALSVGAGVCLWASFAPLHLWPSAVLGVALLVAALRGRGFCASFACGFATGAVFFGLLCDWATEAAGTWIARAGLGGVLALYIGVLALVWQAFLRAWGGCAQATTGTGKAKDPKATAGKAAAAGKACAWKLVPALAVVWVAVEDLQGTWPEGGMPWGKLAFGQVEGPLVHLAPYGSTELVSFAVVALGASLAYAAQNARARPRRALATAAGVCAALAAAAAIPLGGPPVGSAKVGFVQGNVSRDKSLIGYARAVSVTERLAKQTRKIEGKGAELVLWPESSSDLDPETTPEARDVIERAVSRLGVPLVLGIQRYPEDYRYNEYTLWLPGKGLTARYTKLHPVPFGEYIPARGFFRLFTKAVDQVSTDMRAGKGAAVLDVPLRGRRVRIAAPICFEVAYNEIVSESVRKGATLLTVPTNNASFGDSAESRQQFDMTRFRAVETRRTAIQISTMGVSGVVDADGTVREKTGMWTADARVASVGLHTHVTPAVRWGGPIRLACNLAAGATTALALWQTRRLPQLRRLGRRQFGRLRPRLPNLGDEAQGANGPAPDPPAPDSNGRLILSESRTESIGIGNIGNEDNKEER</sequence>
<dbReference type="CDD" id="cd07571">
    <property type="entry name" value="ALP_N-acyl_transferase"/>
    <property type="match status" value="1"/>
</dbReference>
<dbReference type="GO" id="GO:0016410">
    <property type="term" value="F:N-acyltransferase activity"/>
    <property type="evidence" value="ECO:0007669"/>
    <property type="project" value="UniProtKB-UniRule"/>
</dbReference>
<organism evidence="11 12">
    <name type="scientific">Peptidiphaga gingivicola</name>
    <dbReference type="NCBI Taxonomy" id="2741497"/>
    <lineage>
        <taxon>Bacteria</taxon>
        <taxon>Bacillati</taxon>
        <taxon>Actinomycetota</taxon>
        <taxon>Actinomycetes</taxon>
        <taxon>Actinomycetales</taxon>
        <taxon>Actinomycetaceae</taxon>
        <taxon>Peptidiphaga</taxon>
    </lineage>
</organism>
<evidence type="ECO:0000313" key="12">
    <source>
        <dbReference type="Proteomes" id="UP000078368"/>
    </source>
</evidence>
<feature type="transmembrane region" description="Helical" evidence="8">
    <location>
        <begin position="52"/>
        <end position="73"/>
    </location>
</feature>
<dbReference type="SUPFAM" id="SSF56317">
    <property type="entry name" value="Carbon-nitrogen hydrolase"/>
    <property type="match status" value="1"/>
</dbReference>
<feature type="transmembrane region" description="Helical" evidence="8">
    <location>
        <begin position="215"/>
        <end position="234"/>
    </location>
</feature>
<dbReference type="PROSITE" id="PS50263">
    <property type="entry name" value="CN_HYDROLASE"/>
    <property type="match status" value="1"/>
</dbReference>
<name>A0A179B715_9ACTO</name>
<dbReference type="Pfam" id="PF20154">
    <property type="entry name" value="LNT_N"/>
    <property type="match status" value="1"/>
</dbReference>
<keyword evidence="4 8" id="KW-0812">Transmembrane</keyword>
<protein>
    <recommendedName>
        <fullName evidence="8">Apolipoprotein N-acyltransferase</fullName>
        <shortName evidence="8">ALP N-acyltransferase</shortName>
        <ecNumber evidence="8">2.3.1.269</ecNumber>
    </recommendedName>
</protein>
<evidence type="ECO:0000259" key="10">
    <source>
        <dbReference type="PROSITE" id="PS50263"/>
    </source>
</evidence>
<evidence type="ECO:0000256" key="2">
    <source>
        <dbReference type="ARBA" id="ARBA00022475"/>
    </source>
</evidence>
<dbReference type="OrthoDB" id="9804277at2"/>
<dbReference type="GO" id="GO:0005886">
    <property type="term" value="C:plasma membrane"/>
    <property type="evidence" value="ECO:0007669"/>
    <property type="project" value="UniProtKB-SubCell"/>
</dbReference>
<gene>
    <name evidence="8" type="primary">lnt</name>
    <name evidence="11" type="ORF">A4H34_07270</name>
</gene>
<dbReference type="UniPathway" id="UPA00666"/>
<dbReference type="Proteomes" id="UP000078368">
    <property type="component" value="Unassembled WGS sequence"/>
</dbReference>
<keyword evidence="2 8" id="KW-1003">Cell membrane</keyword>
<dbReference type="Pfam" id="PF00795">
    <property type="entry name" value="CN_hydrolase"/>
    <property type="match status" value="1"/>
</dbReference>
<feature type="transmembrane region" description="Helical" evidence="8">
    <location>
        <begin position="28"/>
        <end position="45"/>
    </location>
</feature>
<dbReference type="NCBIfam" id="TIGR00546">
    <property type="entry name" value="lnt"/>
    <property type="match status" value="1"/>
</dbReference>
<dbReference type="EMBL" id="LVZK01000001">
    <property type="protein sequence ID" value="OAP86901.1"/>
    <property type="molecule type" value="Genomic_DNA"/>
</dbReference>
<proteinExistence type="inferred from homology"/>
<comment type="similarity">
    <text evidence="8">Belongs to the CN hydrolase family. Apolipoprotein N-acyltransferase subfamily.</text>
</comment>
<dbReference type="PANTHER" id="PTHR38686">
    <property type="entry name" value="APOLIPOPROTEIN N-ACYLTRANSFERASE"/>
    <property type="match status" value="1"/>
</dbReference>
<dbReference type="InterPro" id="IPR036526">
    <property type="entry name" value="C-N_Hydrolase_sf"/>
</dbReference>
<evidence type="ECO:0000256" key="8">
    <source>
        <dbReference type="HAMAP-Rule" id="MF_01148"/>
    </source>
</evidence>
<dbReference type="GO" id="GO:0042158">
    <property type="term" value="P:lipoprotein biosynthetic process"/>
    <property type="evidence" value="ECO:0007669"/>
    <property type="project" value="UniProtKB-UniRule"/>
</dbReference>
<dbReference type="InterPro" id="IPR004563">
    <property type="entry name" value="Apolipo_AcylTrfase"/>
</dbReference>
<accession>A0A179B715</accession>
<dbReference type="STRING" id="1823756.A4H34_07270"/>
<feature type="region of interest" description="Disordered" evidence="9">
    <location>
        <begin position="542"/>
        <end position="596"/>
    </location>
</feature>
<keyword evidence="12" id="KW-1185">Reference proteome</keyword>
<dbReference type="AlphaFoldDB" id="A0A179B715"/>
<evidence type="ECO:0000256" key="5">
    <source>
        <dbReference type="ARBA" id="ARBA00022989"/>
    </source>
</evidence>
<comment type="caution">
    <text evidence="11">The sequence shown here is derived from an EMBL/GenBank/DDBJ whole genome shotgun (WGS) entry which is preliminary data.</text>
</comment>
<comment type="caution">
    <text evidence="8">Lacks conserved residue(s) required for the propagation of feature annotation.</text>
</comment>
<evidence type="ECO:0000256" key="4">
    <source>
        <dbReference type="ARBA" id="ARBA00022692"/>
    </source>
</evidence>
<comment type="function">
    <text evidence="8">Catalyzes the phospholipid dependent N-acylation of the N-terminal cysteine of apolipoprotein, the last step in lipoprotein maturation.</text>
</comment>
<dbReference type="HAMAP" id="MF_01148">
    <property type="entry name" value="Lnt"/>
    <property type="match status" value="1"/>
</dbReference>
<feature type="domain" description="CN hydrolase" evidence="10">
    <location>
        <begin position="247"/>
        <end position="492"/>
    </location>
</feature>
<comment type="subcellular location">
    <subcellularLocation>
        <location evidence="1 8">Cell membrane</location>
        <topology evidence="1 8">Multi-pass membrane protein</topology>
    </subcellularLocation>
</comment>
<evidence type="ECO:0000256" key="7">
    <source>
        <dbReference type="ARBA" id="ARBA00023315"/>
    </source>
</evidence>
<dbReference type="PANTHER" id="PTHR38686:SF1">
    <property type="entry name" value="APOLIPOPROTEIN N-ACYLTRANSFERASE"/>
    <property type="match status" value="1"/>
</dbReference>
<keyword evidence="7 8" id="KW-0012">Acyltransferase</keyword>
<keyword evidence="5 8" id="KW-1133">Transmembrane helix</keyword>
<evidence type="ECO:0000256" key="1">
    <source>
        <dbReference type="ARBA" id="ARBA00004651"/>
    </source>
</evidence>
<dbReference type="RefSeq" id="WP_064231534.1">
    <property type="nucleotide sequence ID" value="NZ_LVZK01000001.1"/>
</dbReference>
<feature type="transmembrane region" description="Helical" evidence="8">
    <location>
        <begin position="79"/>
        <end position="100"/>
    </location>
</feature>
<keyword evidence="6 8" id="KW-0472">Membrane</keyword>
<dbReference type="InterPro" id="IPR045378">
    <property type="entry name" value="LNT_N"/>
</dbReference>
<comment type="catalytic activity">
    <reaction evidence="8">
        <text>N-terminal S-1,2-diacyl-sn-glyceryl-L-cysteinyl-[lipoprotein] + a glycerophospholipid = N-acyl-S-1,2-diacyl-sn-glyceryl-L-cysteinyl-[lipoprotein] + a 2-acyl-sn-glycero-3-phospholipid + H(+)</text>
        <dbReference type="Rhea" id="RHEA:48228"/>
        <dbReference type="Rhea" id="RHEA-COMP:14681"/>
        <dbReference type="Rhea" id="RHEA-COMP:14684"/>
        <dbReference type="ChEBI" id="CHEBI:15378"/>
        <dbReference type="ChEBI" id="CHEBI:136912"/>
        <dbReference type="ChEBI" id="CHEBI:140656"/>
        <dbReference type="ChEBI" id="CHEBI:140657"/>
        <dbReference type="ChEBI" id="CHEBI:140660"/>
        <dbReference type="EC" id="2.3.1.269"/>
    </reaction>
</comment>
<dbReference type="Gene3D" id="3.60.110.10">
    <property type="entry name" value="Carbon-nitrogen hydrolase"/>
    <property type="match status" value="1"/>
</dbReference>
<reference evidence="11 12" key="1">
    <citation type="submission" date="2016-04" db="EMBL/GenBank/DDBJ databases">
        <title>Peptidophaga gingivicola gen. nov., sp. nov., isolated from human subgingival plaque.</title>
        <authorList>
            <person name="Beall C.J."/>
            <person name="Mokrzan E.M."/>
            <person name="Griffen A.L."/>
            <person name="Leys E.J."/>
        </authorList>
    </citation>
    <scope>NUCLEOTIDE SEQUENCE [LARGE SCALE GENOMIC DNA]</scope>
    <source>
        <strain evidence="11 12">BA112</strain>
    </source>
</reference>
<keyword evidence="3 8" id="KW-0808">Transferase</keyword>
<evidence type="ECO:0000313" key="11">
    <source>
        <dbReference type="EMBL" id="OAP86901.1"/>
    </source>
</evidence>